<evidence type="ECO:0000259" key="10">
    <source>
        <dbReference type="PROSITE" id="PS50110"/>
    </source>
</evidence>
<gene>
    <name evidence="12" type="ORF">DGD08_10845</name>
</gene>
<dbReference type="PANTHER" id="PTHR43065">
    <property type="entry name" value="SENSOR HISTIDINE KINASE"/>
    <property type="match status" value="1"/>
</dbReference>
<dbReference type="SUPFAM" id="SSF55874">
    <property type="entry name" value="ATPase domain of HSP90 chaperone/DNA topoisomerase II/histidine kinase"/>
    <property type="match status" value="1"/>
</dbReference>
<evidence type="ECO:0000256" key="3">
    <source>
        <dbReference type="ARBA" id="ARBA00012438"/>
    </source>
</evidence>
<dbReference type="PANTHER" id="PTHR43065:SF42">
    <property type="entry name" value="TWO-COMPONENT SENSOR PPRA"/>
    <property type="match status" value="1"/>
</dbReference>
<reference evidence="12 13" key="1">
    <citation type="journal article" date="2018" name="Nat. Biotechnol.">
        <title>A standardized bacterial taxonomy based on genome phylogeny substantially revises the tree of life.</title>
        <authorList>
            <person name="Parks D.H."/>
            <person name="Chuvochina M."/>
            <person name="Waite D.W."/>
            <person name="Rinke C."/>
            <person name="Skarshewski A."/>
            <person name="Chaumeil P.A."/>
            <person name="Hugenholtz P."/>
        </authorList>
    </citation>
    <scope>NUCLEOTIDE SEQUENCE [LARGE SCALE GENOMIC DNA]</scope>
    <source>
        <strain evidence="12">UBA8844</strain>
    </source>
</reference>
<evidence type="ECO:0000256" key="2">
    <source>
        <dbReference type="ARBA" id="ARBA00004370"/>
    </source>
</evidence>
<dbReference type="PRINTS" id="PR00344">
    <property type="entry name" value="BCTRLSENSOR"/>
</dbReference>
<name>A0A3D4V965_9BACT</name>
<keyword evidence="8" id="KW-0472">Membrane</keyword>
<dbReference type="SUPFAM" id="SSF47384">
    <property type="entry name" value="Homodimeric domain of signal transducing histidine kinase"/>
    <property type="match status" value="1"/>
</dbReference>
<protein>
    <recommendedName>
        <fullName evidence="3">histidine kinase</fullName>
        <ecNumber evidence="3">2.7.13.3</ecNumber>
    </recommendedName>
</protein>
<keyword evidence="6 12" id="KW-0418">Kinase</keyword>
<feature type="modified residue" description="4-aspartylphosphate" evidence="7">
    <location>
        <position position="666"/>
    </location>
</feature>
<dbReference type="CDD" id="cd00156">
    <property type="entry name" value="REC"/>
    <property type="match status" value="1"/>
</dbReference>
<dbReference type="EMBL" id="DPIY01000010">
    <property type="protein sequence ID" value="HCT57686.1"/>
    <property type="molecule type" value="Genomic_DNA"/>
</dbReference>
<dbReference type="Pfam" id="PF00512">
    <property type="entry name" value="HisKA"/>
    <property type="match status" value="1"/>
</dbReference>
<comment type="caution">
    <text evidence="12">The sequence shown here is derived from an EMBL/GenBank/DDBJ whole genome shotgun (WGS) entry which is preliminary data.</text>
</comment>
<evidence type="ECO:0000313" key="13">
    <source>
        <dbReference type="Proteomes" id="UP000264071"/>
    </source>
</evidence>
<dbReference type="Proteomes" id="UP000264071">
    <property type="component" value="Unassembled WGS sequence"/>
</dbReference>
<dbReference type="OMA" id="RADIATC"/>
<comment type="catalytic activity">
    <reaction evidence="1">
        <text>ATP + protein L-histidine = ADP + protein N-phospho-L-histidine.</text>
        <dbReference type="EC" id="2.7.13.3"/>
    </reaction>
</comment>
<accession>A0A3D4V965</accession>
<dbReference type="PROSITE" id="PS50110">
    <property type="entry name" value="RESPONSE_REGULATORY"/>
    <property type="match status" value="1"/>
</dbReference>
<sequence length="741" mass="80794">MRRRPISIALKFPLLITGIVLTTSALLVWATYQHFSAVLHDSAEARLRSSGVLLASSLADSYTAARAQLLAVANHPHVREHLSTGQNVRGVDSILAVALATTDSARLQIRVLDLAGREHRIAKASHEAVGAPWAVDTSMHEAFSSGGIRVSPLLDVGGVVEYEMIAPVHTRDDGESHVGYIVETRRIRAQGVDAVRGIVGTSAMLMGQPGSSVWTDFQRVVREPAVMVRPDSIARLVGTDGRPAISIAERIGGSPWVVWLEYEEDRILAPLRSFVERMIPITVLVALLGALFAWAFSRKIANRLVVITRQFDDVNAHQPSGAVREAGRDEIHLLEESFLAMSQRAERQAQLESQLMQSQKLEAVGRLAGGIAHDFNNMLTVVRNYAEMVRSELEPESPMSKDMDEILHATSHAAQLIRQLLAFSRQQILQPVRLDLNDVIRNAHRMLQRVLPSHVEFRLDLGHPISTVLADPGQIEQVLMNLTVNASDAMPQGGRLTFRTTMSELDDTTEPAAAGVVGARRYVCLTVVDTGIGMDHATTARIFEPFFTTKPVGKGTGLGLAGVHGIIAQLGGSIWVYSQPGRGTTFKVYLPAAEGAADPVPRAGGGSPLIHDSGTILLVEDDPSTRGVIRRLLERHGFDVVEAANGVEAIAQLDDVHERVRLVLSDVMMPELNGMALANIIAERWPTMPVMLMSGYTDADIPQQNSGALKRTFIEKPFTSGALLHAVMRELYTTEDVLKPR</sequence>
<evidence type="ECO:0000259" key="11">
    <source>
        <dbReference type="PROSITE" id="PS50885"/>
    </source>
</evidence>
<feature type="domain" description="HAMP" evidence="11">
    <location>
        <begin position="298"/>
        <end position="350"/>
    </location>
</feature>
<dbReference type="InterPro" id="IPR005467">
    <property type="entry name" value="His_kinase_dom"/>
</dbReference>
<dbReference type="Pfam" id="PF02518">
    <property type="entry name" value="HATPase_c"/>
    <property type="match status" value="1"/>
</dbReference>
<dbReference type="GO" id="GO:0016020">
    <property type="term" value="C:membrane"/>
    <property type="evidence" value="ECO:0007669"/>
    <property type="project" value="UniProtKB-SubCell"/>
</dbReference>
<dbReference type="PROSITE" id="PS50109">
    <property type="entry name" value="HIS_KIN"/>
    <property type="match status" value="1"/>
</dbReference>
<keyword evidence="5" id="KW-0808">Transferase</keyword>
<keyword evidence="8" id="KW-1133">Transmembrane helix</keyword>
<comment type="subcellular location">
    <subcellularLocation>
        <location evidence="2">Membrane</location>
    </subcellularLocation>
</comment>
<dbReference type="Gene3D" id="3.30.565.10">
    <property type="entry name" value="Histidine kinase-like ATPase, C-terminal domain"/>
    <property type="match status" value="1"/>
</dbReference>
<keyword evidence="4 7" id="KW-0597">Phosphoprotein</keyword>
<evidence type="ECO:0000256" key="6">
    <source>
        <dbReference type="ARBA" id="ARBA00022777"/>
    </source>
</evidence>
<dbReference type="SMART" id="SM00388">
    <property type="entry name" value="HisKA"/>
    <property type="match status" value="1"/>
</dbReference>
<dbReference type="Pfam" id="PF00072">
    <property type="entry name" value="Response_reg"/>
    <property type="match status" value="1"/>
</dbReference>
<dbReference type="InterPro" id="IPR036890">
    <property type="entry name" value="HATPase_C_sf"/>
</dbReference>
<dbReference type="InterPro" id="IPR003660">
    <property type="entry name" value="HAMP_dom"/>
</dbReference>
<evidence type="ECO:0000256" key="5">
    <source>
        <dbReference type="ARBA" id="ARBA00022679"/>
    </source>
</evidence>
<dbReference type="InterPro" id="IPR003594">
    <property type="entry name" value="HATPase_dom"/>
</dbReference>
<dbReference type="AlphaFoldDB" id="A0A3D4V965"/>
<dbReference type="SUPFAM" id="SSF52172">
    <property type="entry name" value="CheY-like"/>
    <property type="match status" value="1"/>
</dbReference>
<proteinExistence type="predicted"/>
<dbReference type="PROSITE" id="PS50885">
    <property type="entry name" value="HAMP"/>
    <property type="match status" value="1"/>
</dbReference>
<dbReference type="InterPro" id="IPR036097">
    <property type="entry name" value="HisK_dim/P_sf"/>
</dbReference>
<organism evidence="12 13">
    <name type="scientific">Gemmatimonas aurantiaca</name>
    <dbReference type="NCBI Taxonomy" id="173480"/>
    <lineage>
        <taxon>Bacteria</taxon>
        <taxon>Pseudomonadati</taxon>
        <taxon>Gemmatimonadota</taxon>
        <taxon>Gemmatimonadia</taxon>
        <taxon>Gemmatimonadales</taxon>
        <taxon>Gemmatimonadaceae</taxon>
        <taxon>Gemmatimonas</taxon>
    </lineage>
</organism>
<evidence type="ECO:0000313" key="12">
    <source>
        <dbReference type="EMBL" id="HCT57686.1"/>
    </source>
</evidence>
<dbReference type="SMART" id="SM00448">
    <property type="entry name" value="REC"/>
    <property type="match status" value="1"/>
</dbReference>
<dbReference type="SMART" id="SM00387">
    <property type="entry name" value="HATPase_c"/>
    <property type="match status" value="1"/>
</dbReference>
<evidence type="ECO:0000259" key="9">
    <source>
        <dbReference type="PROSITE" id="PS50109"/>
    </source>
</evidence>
<feature type="domain" description="Response regulatory" evidence="10">
    <location>
        <begin position="615"/>
        <end position="731"/>
    </location>
</feature>
<feature type="domain" description="Histidine kinase" evidence="9">
    <location>
        <begin position="370"/>
        <end position="594"/>
    </location>
</feature>
<dbReference type="Gene3D" id="1.10.287.130">
    <property type="match status" value="1"/>
</dbReference>
<dbReference type="InterPro" id="IPR011006">
    <property type="entry name" value="CheY-like_superfamily"/>
</dbReference>
<dbReference type="EC" id="2.7.13.3" evidence="3"/>
<evidence type="ECO:0000256" key="8">
    <source>
        <dbReference type="SAM" id="Phobius"/>
    </source>
</evidence>
<dbReference type="GO" id="GO:0000155">
    <property type="term" value="F:phosphorelay sensor kinase activity"/>
    <property type="evidence" value="ECO:0007669"/>
    <property type="project" value="InterPro"/>
</dbReference>
<evidence type="ECO:0000256" key="4">
    <source>
        <dbReference type="ARBA" id="ARBA00022553"/>
    </source>
</evidence>
<evidence type="ECO:0000256" key="7">
    <source>
        <dbReference type="PROSITE-ProRule" id="PRU00169"/>
    </source>
</evidence>
<keyword evidence="8" id="KW-0812">Transmembrane</keyword>
<dbReference type="InterPro" id="IPR003661">
    <property type="entry name" value="HisK_dim/P_dom"/>
</dbReference>
<evidence type="ECO:0000256" key="1">
    <source>
        <dbReference type="ARBA" id="ARBA00000085"/>
    </source>
</evidence>
<dbReference type="InterPro" id="IPR001789">
    <property type="entry name" value="Sig_transdc_resp-reg_receiver"/>
</dbReference>
<dbReference type="Gene3D" id="6.10.340.10">
    <property type="match status" value="1"/>
</dbReference>
<dbReference type="CDD" id="cd00082">
    <property type="entry name" value="HisKA"/>
    <property type="match status" value="1"/>
</dbReference>
<dbReference type="InterPro" id="IPR004358">
    <property type="entry name" value="Sig_transdc_His_kin-like_C"/>
</dbReference>
<feature type="transmembrane region" description="Helical" evidence="8">
    <location>
        <begin position="12"/>
        <end position="32"/>
    </location>
</feature>
<dbReference type="Gene3D" id="3.40.50.2300">
    <property type="match status" value="1"/>
</dbReference>